<dbReference type="SUPFAM" id="SSF53822">
    <property type="entry name" value="Periplasmic binding protein-like I"/>
    <property type="match status" value="1"/>
</dbReference>
<evidence type="ECO:0000313" key="6">
    <source>
        <dbReference type="Proteomes" id="UP001232493"/>
    </source>
</evidence>
<dbReference type="SMART" id="SM00354">
    <property type="entry name" value="HTH_LACI"/>
    <property type="match status" value="1"/>
</dbReference>
<dbReference type="Gene3D" id="3.40.50.2300">
    <property type="match status" value="2"/>
</dbReference>
<dbReference type="SUPFAM" id="SSF47413">
    <property type="entry name" value="lambda repressor-like DNA-binding domains"/>
    <property type="match status" value="1"/>
</dbReference>
<gene>
    <name evidence="5" type="ORF">JRV97_00660</name>
</gene>
<proteinExistence type="predicted"/>
<dbReference type="PROSITE" id="PS00356">
    <property type="entry name" value="HTH_LACI_1"/>
    <property type="match status" value="1"/>
</dbReference>
<dbReference type="RefSeq" id="WP_280999258.1">
    <property type="nucleotide sequence ID" value="NZ_CP069362.1"/>
</dbReference>
<dbReference type="GO" id="GO:0003677">
    <property type="term" value="F:DNA binding"/>
    <property type="evidence" value="ECO:0007669"/>
    <property type="project" value="UniProtKB-KW"/>
</dbReference>
<evidence type="ECO:0000259" key="4">
    <source>
        <dbReference type="PROSITE" id="PS50932"/>
    </source>
</evidence>
<dbReference type="Pfam" id="PF00532">
    <property type="entry name" value="Peripla_BP_1"/>
    <property type="match status" value="1"/>
</dbReference>
<dbReference type="PROSITE" id="PS50932">
    <property type="entry name" value="HTH_LACI_2"/>
    <property type="match status" value="1"/>
</dbReference>
<sequence length="327" mass="37590">MKKNYVTIKDIAAAAGVSINTVSRALNDKPDINIKTKRKVLEIAKEMGYVKNVTASSLRNRKTKTIGVIFEDSSNPFFAEVLKGIEKGSREKNYNIILMNTEKKYDLERKAIKLLLEKRVDGLIITPTQEKSEDIKELIKINIPFVVVGVNFENIDIDEIYSDDYYGGYLAGKYLIENGRKKFIMLNGFSYKSVAKERYLGFKKALDEYNIKDFTVYELEEGLENAYLKIKELIEKNIFFDGLFCYNDIFAFGAIKALYENNIKIPDKVNVVGFDDIAFANVLNLTTIRINKEKLGYDAFHRLYKKIKGDKNRIKEKLGVELIIRNT</sequence>
<protein>
    <submittedName>
        <fullName evidence="5">LacI family DNA-binding transcriptional regulator</fullName>
    </submittedName>
</protein>
<accession>A0ABY8PR52</accession>
<dbReference type="PANTHER" id="PTHR30146">
    <property type="entry name" value="LACI-RELATED TRANSCRIPTIONAL REPRESSOR"/>
    <property type="match status" value="1"/>
</dbReference>
<dbReference type="Pfam" id="PF00356">
    <property type="entry name" value="LacI"/>
    <property type="match status" value="1"/>
</dbReference>
<evidence type="ECO:0000256" key="1">
    <source>
        <dbReference type="ARBA" id="ARBA00023015"/>
    </source>
</evidence>
<dbReference type="PANTHER" id="PTHR30146:SF154">
    <property type="entry name" value="TRANSCRIPTION REGULATOR, MEMBER OF GALR FAMILY"/>
    <property type="match status" value="1"/>
</dbReference>
<organism evidence="5 6">
    <name type="scientific">Marinitoga aeolica</name>
    <dbReference type="NCBI Taxonomy" id="2809031"/>
    <lineage>
        <taxon>Bacteria</taxon>
        <taxon>Thermotogati</taxon>
        <taxon>Thermotogota</taxon>
        <taxon>Thermotogae</taxon>
        <taxon>Petrotogales</taxon>
        <taxon>Petrotogaceae</taxon>
        <taxon>Marinitoga</taxon>
    </lineage>
</organism>
<keyword evidence="6" id="KW-1185">Reference proteome</keyword>
<dbReference type="CDD" id="cd06267">
    <property type="entry name" value="PBP1_LacI_sugar_binding-like"/>
    <property type="match status" value="1"/>
</dbReference>
<dbReference type="InterPro" id="IPR001761">
    <property type="entry name" value="Peripla_BP/Lac1_sug-bd_dom"/>
</dbReference>
<dbReference type="InterPro" id="IPR000843">
    <property type="entry name" value="HTH_LacI"/>
</dbReference>
<feature type="domain" description="HTH lacI-type" evidence="4">
    <location>
        <begin position="6"/>
        <end position="60"/>
    </location>
</feature>
<dbReference type="InterPro" id="IPR028082">
    <property type="entry name" value="Peripla_BP_I"/>
</dbReference>
<evidence type="ECO:0000256" key="3">
    <source>
        <dbReference type="ARBA" id="ARBA00023163"/>
    </source>
</evidence>
<evidence type="ECO:0000313" key="5">
    <source>
        <dbReference type="EMBL" id="WGS65098.1"/>
    </source>
</evidence>
<keyword evidence="1" id="KW-0805">Transcription regulation</keyword>
<keyword evidence="2 5" id="KW-0238">DNA-binding</keyword>
<evidence type="ECO:0000256" key="2">
    <source>
        <dbReference type="ARBA" id="ARBA00023125"/>
    </source>
</evidence>
<dbReference type="Proteomes" id="UP001232493">
    <property type="component" value="Chromosome"/>
</dbReference>
<dbReference type="EMBL" id="CP069362">
    <property type="protein sequence ID" value="WGS65098.1"/>
    <property type="molecule type" value="Genomic_DNA"/>
</dbReference>
<dbReference type="PRINTS" id="PR00036">
    <property type="entry name" value="HTHLACI"/>
</dbReference>
<dbReference type="InterPro" id="IPR010982">
    <property type="entry name" value="Lambda_DNA-bd_dom_sf"/>
</dbReference>
<dbReference type="CDD" id="cd01392">
    <property type="entry name" value="HTH_LacI"/>
    <property type="match status" value="1"/>
</dbReference>
<reference evidence="5 6" key="1">
    <citation type="submission" date="2021-02" db="EMBL/GenBank/DDBJ databases">
        <title>Characterization of Marinitoga sp. nov. str. BP5-C20A.</title>
        <authorList>
            <person name="Erauso G."/>
            <person name="Postec A."/>
        </authorList>
    </citation>
    <scope>NUCLEOTIDE SEQUENCE [LARGE SCALE GENOMIC DNA]</scope>
    <source>
        <strain evidence="5 6">BP5-C20A</strain>
    </source>
</reference>
<keyword evidence="3" id="KW-0804">Transcription</keyword>
<dbReference type="Gene3D" id="1.10.260.40">
    <property type="entry name" value="lambda repressor-like DNA-binding domains"/>
    <property type="match status" value="1"/>
</dbReference>
<name>A0ABY8PR52_9BACT</name>